<dbReference type="InterPro" id="IPR017972">
    <property type="entry name" value="Cyt_P450_CS"/>
</dbReference>
<name>A0AA38H868_9TREE</name>
<evidence type="ECO:0000256" key="6">
    <source>
        <dbReference type="ARBA" id="ARBA00023002"/>
    </source>
</evidence>
<keyword evidence="8 10" id="KW-0503">Monooxygenase</keyword>
<evidence type="ECO:0000256" key="2">
    <source>
        <dbReference type="ARBA" id="ARBA00005179"/>
    </source>
</evidence>
<keyword evidence="4 9" id="KW-0349">Heme</keyword>
<comment type="caution">
    <text evidence="12">The sequence shown here is derived from an EMBL/GenBank/DDBJ whole genome shotgun (WGS) entry which is preliminary data.</text>
</comment>
<dbReference type="InterPro" id="IPR002401">
    <property type="entry name" value="Cyt_P450_E_grp-I"/>
</dbReference>
<sequence>MLSLILLGVAALTYLFRRCILALITPGGIPGLPSYPDPIPIFGDLPRVVKSVKANHSFRIFFDGVGKDLGPIAQVKLGPGTTFVILSDYQEIESVFARHADFDRAAQTTEIFDLLIPTAQISQRTNTMWKHHRRLIGSAMSTKYLGMTVPRANEAVDELVDLFEAKIDKSEGKPWQVEGDMIAATMDVICGMAFGDSWGIVRDFAREVRSSTPKNGTLDEAIFATEMPPLAVSTIALLDSVPVQATFPRLTKLQTRLSPTYNRHRRLVFGYIDTKLAEARNRAASLGEAAVELADNTLDMMVAREMRGDTMTDAELKDEIFLYLVAGTETSAVTMSWWFKFMTNHPDVQHKLRHHLQERLPQPVTAESLSPLNAPYLEAVVQETLRLSRTAGGTTRQAKRDTVVLGHVLPKGTTVVIPSAFQTEEEGKPAWSGPPDQTTNLDGLRSGEARKVGYWAKGTGLKFDPDRWMRDGQFDANAGPSAPFGLGQRGCFGKNLALLELRLLIARLTLAFYFAPVEDRHNSMEIWETITGHPRQSFIRPERWPSAESTV</sequence>
<comment type="pathway">
    <text evidence="2">Secondary metabolite biosynthesis.</text>
</comment>
<dbReference type="GO" id="GO:0016705">
    <property type="term" value="F:oxidoreductase activity, acting on paired donors, with incorporation or reduction of molecular oxygen"/>
    <property type="evidence" value="ECO:0007669"/>
    <property type="project" value="InterPro"/>
</dbReference>
<dbReference type="RefSeq" id="XP_052945875.1">
    <property type="nucleotide sequence ID" value="XM_053093090.1"/>
</dbReference>
<comment type="similarity">
    <text evidence="3 10">Belongs to the cytochrome P450 family.</text>
</comment>
<protein>
    <submittedName>
        <fullName evidence="12">Cytochrome P450</fullName>
    </submittedName>
</protein>
<evidence type="ECO:0000313" key="13">
    <source>
        <dbReference type="Proteomes" id="UP001164286"/>
    </source>
</evidence>
<evidence type="ECO:0000256" key="8">
    <source>
        <dbReference type="ARBA" id="ARBA00023033"/>
    </source>
</evidence>
<dbReference type="GO" id="GO:0005506">
    <property type="term" value="F:iron ion binding"/>
    <property type="evidence" value="ECO:0007669"/>
    <property type="project" value="InterPro"/>
</dbReference>
<accession>A0AA38H868</accession>
<gene>
    <name evidence="12" type="ORF">MKK02DRAFT_44799</name>
</gene>
<evidence type="ECO:0000256" key="10">
    <source>
        <dbReference type="RuleBase" id="RU000461"/>
    </source>
</evidence>
<dbReference type="AlphaFoldDB" id="A0AA38H868"/>
<dbReference type="InterPro" id="IPR001128">
    <property type="entry name" value="Cyt_P450"/>
</dbReference>
<dbReference type="Gene3D" id="1.10.630.10">
    <property type="entry name" value="Cytochrome P450"/>
    <property type="match status" value="1"/>
</dbReference>
<feature type="region of interest" description="Disordered" evidence="11">
    <location>
        <begin position="424"/>
        <end position="443"/>
    </location>
</feature>
<dbReference type="EMBL" id="JAKWFO010000005">
    <property type="protein sequence ID" value="KAI9636098.1"/>
    <property type="molecule type" value="Genomic_DNA"/>
</dbReference>
<dbReference type="InterPro" id="IPR050121">
    <property type="entry name" value="Cytochrome_P450_monoxygenase"/>
</dbReference>
<dbReference type="PRINTS" id="PR00463">
    <property type="entry name" value="EP450I"/>
</dbReference>
<dbReference type="Pfam" id="PF00067">
    <property type="entry name" value="p450"/>
    <property type="match status" value="2"/>
</dbReference>
<feature type="binding site" description="axial binding residue" evidence="9">
    <location>
        <position position="491"/>
    </location>
    <ligand>
        <name>heme</name>
        <dbReference type="ChEBI" id="CHEBI:30413"/>
    </ligand>
    <ligandPart>
        <name>Fe</name>
        <dbReference type="ChEBI" id="CHEBI:18248"/>
    </ligandPart>
</feature>
<keyword evidence="5 9" id="KW-0479">Metal-binding</keyword>
<dbReference type="SUPFAM" id="SSF48264">
    <property type="entry name" value="Cytochrome P450"/>
    <property type="match status" value="1"/>
</dbReference>
<dbReference type="InterPro" id="IPR036396">
    <property type="entry name" value="Cyt_P450_sf"/>
</dbReference>
<dbReference type="PANTHER" id="PTHR24305:SF166">
    <property type="entry name" value="CYTOCHROME P450 12A4, MITOCHONDRIAL-RELATED"/>
    <property type="match status" value="1"/>
</dbReference>
<evidence type="ECO:0000256" key="7">
    <source>
        <dbReference type="ARBA" id="ARBA00023004"/>
    </source>
</evidence>
<keyword evidence="13" id="KW-1185">Reference proteome</keyword>
<evidence type="ECO:0000256" key="3">
    <source>
        <dbReference type="ARBA" id="ARBA00010617"/>
    </source>
</evidence>
<dbReference type="GeneID" id="77732295"/>
<dbReference type="GO" id="GO:0004497">
    <property type="term" value="F:monooxygenase activity"/>
    <property type="evidence" value="ECO:0007669"/>
    <property type="project" value="UniProtKB-KW"/>
</dbReference>
<keyword evidence="6 10" id="KW-0560">Oxidoreductase</keyword>
<evidence type="ECO:0000256" key="4">
    <source>
        <dbReference type="ARBA" id="ARBA00022617"/>
    </source>
</evidence>
<comment type="cofactor">
    <cofactor evidence="1 9">
        <name>heme</name>
        <dbReference type="ChEBI" id="CHEBI:30413"/>
    </cofactor>
</comment>
<proteinExistence type="inferred from homology"/>
<dbReference type="PANTHER" id="PTHR24305">
    <property type="entry name" value="CYTOCHROME P450"/>
    <property type="match status" value="1"/>
</dbReference>
<dbReference type="Proteomes" id="UP001164286">
    <property type="component" value="Unassembled WGS sequence"/>
</dbReference>
<keyword evidence="7 9" id="KW-0408">Iron</keyword>
<evidence type="ECO:0000256" key="5">
    <source>
        <dbReference type="ARBA" id="ARBA00022723"/>
    </source>
</evidence>
<dbReference type="PRINTS" id="PR00385">
    <property type="entry name" value="P450"/>
</dbReference>
<reference evidence="12" key="1">
    <citation type="journal article" date="2022" name="G3 (Bethesda)">
        <title>High quality genome of the basidiomycete yeast Dioszegia hungarica PDD-24b-2 isolated from cloud water.</title>
        <authorList>
            <person name="Jarrige D."/>
            <person name="Haridas S."/>
            <person name="Bleykasten-Grosshans C."/>
            <person name="Joly M."/>
            <person name="Nadalig T."/>
            <person name="Sancelme M."/>
            <person name="Vuilleumier S."/>
            <person name="Grigoriev I.V."/>
            <person name="Amato P."/>
            <person name="Bringel F."/>
        </authorList>
    </citation>
    <scope>NUCLEOTIDE SEQUENCE</scope>
    <source>
        <strain evidence="12">PDD-24b-2</strain>
    </source>
</reference>
<dbReference type="GO" id="GO:0020037">
    <property type="term" value="F:heme binding"/>
    <property type="evidence" value="ECO:0007669"/>
    <property type="project" value="InterPro"/>
</dbReference>
<dbReference type="PROSITE" id="PS00086">
    <property type="entry name" value="CYTOCHROME_P450"/>
    <property type="match status" value="1"/>
</dbReference>
<organism evidence="12 13">
    <name type="scientific">Dioszegia hungarica</name>
    <dbReference type="NCBI Taxonomy" id="4972"/>
    <lineage>
        <taxon>Eukaryota</taxon>
        <taxon>Fungi</taxon>
        <taxon>Dikarya</taxon>
        <taxon>Basidiomycota</taxon>
        <taxon>Agaricomycotina</taxon>
        <taxon>Tremellomycetes</taxon>
        <taxon>Tremellales</taxon>
        <taxon>Bulleribasidiaceae</taxon>
        <taxon>Dioszegia</taxon>
    </lineage>
</organism>
<evidence type="ECO:0000313" key="12">
    <source>
        <dbReference type="EMBL" id="KAI9636098.1"/>
    </source>
</evidence>
<evidence type="ECO:0000256" key="9">
    <source>
        <dbReference type="PIRSR" id="PIRSR602401-1"/>
    </source>
</evidence>
<evidence type="ECO:0000256" key="11">
    <source>
        <dbReference type="SAM" id="MobiDB-lite"/>
    </source>
</evidence>
<evidence type="ECO:0000256" key="1">
    <source>
        <dbReference type="ARBA" id="ARBA00001971"/>
    </source>
</evidence>